<reference evidence="2 3" key="1">
    <citation type="submission" date="2019-12" db="EMBL/GenBank/DDBJ databases">
        <title>Genomic-based taxomic classification of the family Erythrobacteraceae.</title>
        <authorList>
            <person name="Xu L."/>
        </authorList>
    </citation>
    <scope>NUCLEOTIDE SEQUENCE [LARGE SCALE GENOMIC DNA]</scope>
    <source>
        <strain evidence="2 3">MCCC 1A09962</strain>
    </source>
</reference>
<dbReference type="Proteomes" id="UP000433104">
    <property type="component" value="Unassembled WGS sequence"/>
</dbReference>
<dbReference type="AlphaFoldDB" id="A0A844ZCI3"/>
<evidence type="ECO:0000256" key="1">
    <source>
        <dbReference type="PROSITE-ProRule" id="PRU00339"/>
    </source>
</evidence>
<dbReference type="PROSITE" id="PS50005">
    <property type="entry name" value="TPR"/>
    <property type="match status" value="1"/>
</dbReference>
<accession>A0A844ZCI3</accession>
<keyword evidence="1" id="KW-0802">TPR repeat</keyword>
<dbReference type="OrthoDB" id="7390129at2"/>
<name>A0A844ZCI3_9SPHN</name>
<gene>
    <name evidence="2" type="ORF">GRI38_02925</name>
</gene>
<dbReference type="RefSeq" id="WP_160681471.1">
    <property type="nucleotide sequence ID" value="NZ_WTYW01000001.1"/>
</dbReference>
<dbReference type="InterPro" id="IPR011990">
    <property type="entry name" value="TPR-like_helical_dom_sf"/>
</dbReference>
<dbReference type="InterPro" id="IPR019734">
    <property type="entry name" value="TPR_rpt"/>
</dbReference>
<sequence length="219" mass="23422">MIWLVVIALAALAFAAAAFVFGLPRPVWTIFGAVLLFGLAGYGVQGSPGQPAAPRAAIATEAQSGETMVAQRRQFFDPNLPLPRYVILADGFTRDGQYERAAEFLAVALEENPQDAEGWVALGNVLVEHADGTLTPAAGEAYQRAARYAPENPAPPYFLGLAMLRGGRLAEADELWQQALAMTEEDASYRPILAQRSAALRALSERVSAQGEAMRAPPP</sequence>
<feature type="repeat" description="TPR" evidence="1">
    <location>
        <begin position="82"/>
        <end position="115"/>
    </location>
</feature>
<proteinExistence type="predicted"/>
<dbReference type="Gene3D" id="1.25.40.10">
    <property type="entry name" value="Tetratricopeptide repeat domain"/>
    <property type="match status" value="1"/>
</dbReference>
<evidence type="ECO:0008006" key="4">
    <source>
        <dbReference type="Google" id="ProtNLM"/>
    </source>
</evidence>
<protein>
    <recommendedName>
        <fullName evidence="4">Cytochrome c-type biogenesis protein CcmH</fullName>
    </recommendedName>
</protein>
<evidence type="ECO:0000313" key="3">
    <source>
        <dbReference type="Proteomes" id="UP000433104"/>
    </source>
</evidence>
<organism evidence="2 3">
    <name type="scientific">Parapontixanthobacter aurantiacus</name>
    <dbReference type="NCBI Taxonomy" id="1463599"/>
    <lineage>
        <taxon>Bacteria</taxon>
        <taxon>Pseudomonadati</taxon>
        <taxon>Pseudomonadota</taxon>
        <taxon>Alphaproteobacteria</taxon>
        <taxon>Sphingomonadales</taxon>
        <taxon>Erythrobacteraceae</taxon>
        <taxon>Parapontixanthobacter</taxon>
    </lineage>
</organism>
<dbReference type="SUPFAM" id="SSF48452">
    <property type="entry name" value="TPR-like"/>
    <property type="match status" value="1"/>
</dbReference>
<evidence type="ECO:0000313" key="2">
    <source>
        <dbReference type="EMBL" id="MXO84982.1"/>
    </source>
</evidence>
<comment type="caution">
    <text evidence="2">The sequence shown here is derived from an EMBL/GenBank/DDBJ whole genome shotgun (WGS) entry which is preliminary data.</text>
</comment>
<keyword evidence="3" id="KW-1185">Reference proteome</keyword>
<dbReference type="EMBL" id="WTYW01000001">
    <property type="protein sequence ID" value="MXO84982.1"/>
    <property type="molecule type" value="Genomic_DNA"/>
</dbReference>